<feature type="coiled-coil region" evidence="1">
    <location>
        <begin position="696"/>
        <end position="816"/>
    </location>
</feature>
<dbReference type="KEGG" id="pcm:AY601_2462"/>
<dbReference type="PANTHER" id="PTHR32114">
    <property type="entry name" value="ABC TRANSPORTER ABCH.3"/>
    <property type="match status" value="1"/>
</dbReference>
<dbReference type="SUPFAM" id="SSF52540">
    <property type="entry name" value="P-loop containing nucleoside triphosphate hydrolases"/>
    <property type="match status" value="1"/>
</dbReference>
<evidence type="ECO:0000256" key="1">
    <source>
        <dbReference type="SAM" id="Coils"/>
    </source>
</evidence>
<keyword evidence="3" id="KW-0378">Hydrolase</keyword>
<proteinExistence type="predicted"/>
<evidence type="ECO:0000259" key="2">
    <source>
        <dbReference type="Pfam" id="PF13476"/>
    </source>
</evidence>
<keyword evidence="1" id="KW-0175">Coiled coil</keyword>
<accession>A0A127VDA8</accession>
<dbReference type="InterPro" id="IPR038729">
    <property type="entry name" value="Rad50/SbcC_AAA"/>
</dbReference>
<evidence type="ECO:0000313" key="3">
    <source>
        <dbReference type="EMBL" id="AMP99352.1"/>
    </source>
</evidence>
<sequence>MKIISIRFLNLNSLKGQHEIRFDQPPFTESGIFAITGPTGAGKTTILDAITVALYGRVHRHTKDVFEIMTRHTGESFAEVEFEVKDKLYRAKWSIRRSRGKAEGALQTQKMELAEAVSGTIIIEHPLQEVRDKIVELCGLDYNQFLRSVILSQGDFTRFLKADENERSELLERITDTGIYSQISIDAYEKAKEERAKLDQLRGQLDHVVLLATEERTIYQDSLLALSEQESELKVQEKLLRTKIDWLNTLGKLETRKTELLQSLSADELFYTAHEDRFFRLQKHLSALVHRPALAELATIESQQLKIQHDLQQAEAAHPDLVKEEAVMKTALEQAKQKIELTEQTITESEPVFEAVVKKDLRIEQVKNELDKIRKSFEEANLNLQTITTARLRMDQQLKTLKQRIDILSEWLKSNAKERELDKEVIVFGQMVQQLKSLEASAAGKQKHLLEYKNQAEKGKLMVVEAEKNSGLLELKLVEFQTAIARFSQELAHTLAGKSVEELEADLSILPVLIQTSEQQLRLSGQYHKLLTEQNALTAALETYQKQKVSVAQAVAKLELESTEGAIQLDYLQQIYELEVKVQKYDADRLQLEPERPCPLCGSVHHPFVEGKYTSKLTESATRRNQQLEQVNLLKKNLNQQLIALNTLDHQVQTSEQSLIVLQEAITQRLLEFNANNEQLPKPLELVKPGIIEAVIKRKKLQQQALEIQLKAVKNTQAQLNAVELQIVTQKEVLGQERNKIEQAGLTISFAEKQLNLIVQELEAAEQEIKVMVAKAVQLTKPFGIIFEAERTEEIIAEMKERFNRYETSEKELNQLQPDLRQQETELKNSLLVWNEKKDQIELLTGQLKEEEKIWQQLQEDRIELFGSKDPVQERMQLVNALKKYREEAEDFQRVLQEKQAKVRIIEDRKATLHVSNLSTKELFNNHLEKLMGKLTKEGLQSLTELKQLYLPEEEAKATDELQKEALQKIASGKSLLLAAEKDLDLEKQKALTEETTEAISPQLEEYSQQLRVLVEQMVRLRHQLAEDDLLKLKHSEVAGQIAEQQKQSDRFQKLAALIGSADGKRFSRFAQGLTLARLTELANRHLLRLSDRYSILKSPEKDLDLQIIDGYQADVIRPMSTLSGGESFLVSLSLALGLSDLASRKVQINSLFIDEGFGTLDAETLDVAITALENLQANGKSIGIISHVETLKERIGTQIQLSRQPGGSSKIALFSYGELIRHDAQ</sequence>
<dbReference type="EMBL" id="CP014504">
    <property type="protein sequence ID" value="AMP99352.1"/>
    <property type="molecule type" value="Genomic_DNA"/>
</dbReference>
<dbReference type="Gene3D" id="3.40.50.300">
    <property type="entry name" value="P-loop containing nucleotide triphosphate hydrolases"/>
    <property type="match status" value="2"/>
</dbReference>
<keyword evidence="4" id="KW-1185">Reference proteome</keyword>
<dbReference type="Proteomes" id="UP000071561">
    <property type="component" value="Chromosome"/>
</dbReference>
<protein>
    <submittedName>
        <fullName evidence="3">Exonuclease SbcC</fullName>
    </submittedName>
</protein>
<organism evidence="3 4">
    <name type="scientific">Pedobacter cryoconitis</name>
    <dbReference type="NCBI Taxonomy" id="188932"/>
    <lineage>
        <taxon>Bacteria</taxon>
        <taxon>Pseudomonadati</taxon>
        <taxon>Bacteroidota</taxon>
        <taxon>Sphingobacteriia</taxon>
        <taxon>Sphingobacteriales</taxon>
        <taxon>Sphingobacteriaceae</taxon>
        <taxon>Pedobacter</taxon>
    </lineage>
</organism>
<name>A0A127VDA8_9SPHI</name>
<dbReference type="InterPro" id="IPR027417">
    <property type="entry name" value="P-loop_NTPase"/>
</dbReference>
<dbReference type="Pfam" id="PF13476">
    <property type="entry name" value="AAA_23"/>
    <property type="match status" value="1"/>
</dbReference>
<dbReference type="AlphaFoldDB" id="A0A127VDA8"/>
<dbReference type="Pfam" id="PF13558">
    <property type="entry name" value="SbcC_Walker_B"/>
    <property type="match status" value="1"/>
</dbReference>
<dbReference type="GO" id="GO:0006302">
    <property type="term" value="P:double-strand break repair"/>
    <property type="evidence" value="ECO:0007669"/>
    <property type="project" value="InterPro"/>
</dbReference>
<gene>
    <name evidence="3" type="ORF">AY601_2462</name>
</gene>
<feature type="coiled-coil region" evidence="1">
    <location>
        <begin position="841"/>
        <end position="909"/>
    </location>
</feature>
<dbReference type="GO" id="GO:0016887">
    <property type="term" value="F:ATP hydrolysis activity"/>
    <property type="evidence" value="ECO:0007669"/>
    <property type="project" value="InterPro"/>
</dbReference>
<dbReference type="OrthoDB" id="9795626at2"/>
<keyword evidence="3" id="KW-0269">Exonuclease</keyword>
<dbReference type="PANTHER" id="PTHR32114:SF2">
    <property type="entry name" value="ABC TRANSPORTER ABCH.3"/>
    <property type="match status" value="1"/>
</dbReference>
<dbReference type="GO" id="GO:0004527">
    <property type="term" value="F:exonuclease activity"/>
    <property type="evidence" value="ECO:0007669"/>
    <property type="project" value="UniProtKB-KW"/>
</dbReference>
<feature type="domain" description="Rad50/SbcC-type AAA" evidence="2">
    <location>
        <begin position="6"/>
        <end position="205"/>
    </location>
</feature>
<reference evidence="3 4" key="1">
    <citation type="submission" date="2016-03" db="EMBL/GenBank/DDBJ databases">
        <title>Complete genome sequence of Pedobacter cryoconitis PAMC 27485.</title>
        <authorList>
            <person name="Lee J."/>
            <person name="Kim O.-S."/>
        </authorList>
    </citation>
    <scope>NUCLEOTIDE SEQUENCE [LARGE SCALE GENOMIC DNA]</scope>
    <source>
        <strain evidence="3 4">PAMC 27485</strain>
    </source>
</reference>
<keyword evidence="3" id="KW-0540">Nuclease</keyword>
<evidence type="ECO:0000313" key="4">
    <source>
        <dbReference type="Proteomes" id="UP000071561"/>
    </source>
</evidence>
<dbReference type="PATRIC" id="fig|188932.3.peg.2573"/>
<dbReference type="RefSeq" id="WP_068401264.1">
    <property type="nucleotide sequence ID" value="NZ_CP014504.1"/>
</dbReference>